<evidence type="ECO:0000256" key="1">
    <source>
        <dbReference type="ARBA" id="ARBA00010126"/>
    </source>
</evidence>
<dbReference type="EMBL" id="MTKT01004939">
    <property type="protein sequence ID" value="OWM69032.1"/>
    <property type="molecule type" value="Genomic_DNA"/>
</dbReference>
<feature type="region of interest" description="Disordered" evidence="3">
    <location>
        <begin position="383"/>
        <end position="516"/>
    </location>
</feature>
<name>A0A218WAC7_PUNGR</name>
<reference evidence="6" key="1">
    <citation type="journal article" date="2017" name="Plant J.">
        <title>The pomegranate (Punica granatum L.) genome and the genomics of punicalagin biosynthesis.</title>
        <authorList>
            <person name="Qin G."/>
            <person name="Xu C."/>
            <person name="Ming R."/>
            <person name="Tang H."/>
            <person name="Guyot R."/>
            <person name="Kramer E.M."/>
            <person name="Hu Y."/>
            <person name="Yi X."/>
            <person name="Qi Y."/>
            <person name="Xu X."/>
            <person name="Gao Z."/>
            <person name="Pan H."/>
            <person name="Jian J."/>
            <person name="Tian Y."/>
            <person name="Yue Z."/>
            <person name="Xu Y."/>
        </authorList>
    </citation>
    <scope>NUCLEOTIDE SEQUENCE [LARGE SCALE GENOMIC DNA]</scope>
    <source>
        <strain evidence="6">cv. Dabenzi</strain>
    </source>
</reference>
<dbReference type="PANTHER" id="PTHR30060">
    <property type="entry name" value="INNER MEMBRANE PROTEIN"/>
    <property type="match status" value="1"/>
</dbReference>
<feature type="domain" description="Nuclear speckle splicing regulatory protein 1 N-terminal" evidence="4">
    <location>
        <begin position="249"/>
        <end position="365"/>
    </location>
</feature>
<evidence type="ECO:0000256" key="2">
    <source>
        <dbReference type="ARBA" id="ARBA00023054"/>
    </source>
</evidence>
<feature type="compositionally biased region" description="Basic and acidic residues" evidence="3">
    <location>
        <begin position="386"/>
        <end position="407"/>
    </location>
</feature>
<comment type="caution">
    <text evidence="5">The sequence shown here is derived from an EMBL/GenBank/DDBJ whole genome shotgun (WGS) entry which is preliminary data.</text>
</comment>
<keyword evidence="2" id="KW-0175">Coiled coil</keyword>
<dbReference type="Proteomes" id="UP000197138">
    <property type="component" value="Unassembled WGS sequence"/>
</dbReference>
<feature type="region of interest" description="Disordered" evidence="3">
    <location>
        <begin position="201"/>
        <end position="230"/>
    </location>
</feature>
<evidence type="ECO:0000256" key="3">
    <source>
        <dbReference type="SAM" id="MobiDB-lite"/>
    </source>
</evidence>
<organism evidence="5 6">
    <name type="scientific">Punica granatum</name>
    <name type="common">Pomegranate</name>
    <dbReference type="NCBI Taxonomy" id="22663"/>
    <lineage>
        <taxon>Eukaryota</taxon>
        <taxon>Viridiplantae</taxon>
        <taxon>Streptophyta</taxon>
        <taxon>Embryophyta</taxon>
        <taxon>Tracheophyta</taxon>
        <taxon>Spermatophyta</taxon>
        <taxon>Magnoliopsida</taxon>
        <taxon>eudicotyledons</taxon>
        <taxon>Gunneridae</taxon>
        <taxon>Pentapetalae</taxon>
        <taxon>rosids</taxon>
        <taxon>malvids</taxon>
        <taxon>Myrtales</taxon>
        <taxon>Lythraceae</taxon>
        <taxon>Punica</taxon>
    </lineage>
</organism>
<dbReference type="PANTHER" id="PTHR30060:SF0">
    <property type="entry name" value="COILED-COIL PROTEIN (DUF2040)-RELATED"/>
    <property type="match status" value="1"/>
</dbReference>
<dbReference type="GO" id="GO:0000381">
    <property type="term" value="P:regulation of alternative mRNA splicing, via spliceosome"/>
    <property type="evidence" value="ECO:0007669"/>
    <property type="project" value="InterPro"/>
</dbReference>
<sequence length="516" mass="58385">MRRITIAEREKESELTDALVSIATATTDVSGNGQDRCSAPEKEGPSINLVILQNGPHTIRSDPPGSLEVNVPNPVRLGKPGLGKHLLFAEERPLYRRGSPRQSTAAPPRLLSGFRNLFTAPVSNSGTCHSRSLPFPLFIFLRFGRWRLQLDDYCFLLLESDARLVPTSKLVNRAQPQATILTSVSCCFSGKTMKKYGLELRVPPSQQKKQPTRPRPPLAGFRDDDDEDDAAERAVSQQTIRSRALKEIEEQQQKALEEDPTIFDYDGVYDKLKQEVARPRALDREERKPKYIMSLKKSVERRQREHEIIYERQIAKERSKDDHLYADKDKFVTSAYKRKLAEQDKWKEEERLRELREEKEDVTKKSDLSDFYFNLSKNVAFGSRGFESKKPEKHPESSKPAEKKEEVAPDAPEGSGHISPGPSSRVKPSRAREANKPDVPAAPKIEPENKPQVYPAPRIEPADAKHVPDVPSSQQKDSTEPPPSDQPKGNHHKRSEDAVAAAKERFLARKRAKESL</sequence>
<evidence type="ECO:0000313" key="6">
    <source>
        <dbReference type="Proteomes" id="UP000197138"/>
    </source>
</evidence>
<proteinExistence type="inferred from homology"/>
<dbReference type="AlphaFoldDB" id="A0A218WAC7"/>
<evidence type="ECO:0000313" key="5">
    <source>
        <dbReference type="EMBL" id="OWM69032.1"/>
    </source>
</evidence>
<feature type="compositionally biased region" description="Basic and acidic residues" evidence="3">
    <location>
        <begin position="494"/>
        <end position="516"/>
    </location>
</feature>
<dbReference type="InterPro" id="IPR018612">
    <property type="entry name" value="NSRP1_N"/>
</dbReference>
<protein>
    <recommendedName>
        <fullName evidence="4">Nuclear speckle splicing regulatory protein 1 N-terminal domain-containing protein</fullName>
    </recommendedName>
</protein>
<feature type="region of interest" description="Disordered" evidence="3">
    <location>
        <begin position="341"/>
        <end position="364"/>
    </location>
</feature>
<accession>A0A218WAC7</accession>
<dbReference type="Pfam" id="PF09745">
    <property type="entry name" value="NSRP1_N"/>
    <property type="match status" value="1"/>
</dbReference>
<gene>
    <name evidence="5" type="ORF">CDL15_Pgr025219</name>
</gene>
<comment type="similarity">
    <text evidence="1">Belongs to the NSRP1 family.</text>
</comment>
<evidence type="ECO:0000259" key="4">
    <source>
        <dbReference type="Pfam" id="PF09745"/>
    </source>
</evidence>